<dbReference type="InterPro" id="IPR011701">
    <property type="entry name" value="MFS"/>
</dbReference>
<protein>
    <submittedName>
        <fullName evidence="8">MFS transporter</fullName>
    </submittedName>
</protein>
<evidence type="ECO:0000313" key="8">
    <source>
        <dbReference type="EMBL" id="TBU86315.1"/>
    </source>
</evidence>
<comment type="caution">
    <text evidence="8">The sequence shown here is derived from an EMBL/GenBank/DDBJ whole genome shotgun (WGS) entry which is preliminary data.</text>
</comment>
<dbReference type="GO" id="GO:0022857">
    <property type="term" value="F:transmembrane transporter activity"/>
    <property type="evidence" value="ECO:0007669"/>
    <property type="project" value="InterPro"/>
</dbReference>
<feature type="transmembrane region" description="Helical" evidence="6">
    <location>
        <begin position="225"/>
        <end position="247"/>
    </location>
</feature>
<dbReference type="CDD" id="cd17324">
    <property type="entry name" value="MFS_NepI_like"/>
    <property type="match status" value="1"/>
</dbReference>
<feature type="transmembrane region" description="Helical" evidence="6">
    <location>
        <begin position="259"/>
        <end position="279"/>
    </location>
</feature>
<evidence type="ECO:0000259" key="7">
    <source>
        <dbReference type="PROSITE" id="PS50850"/>
    </source>
</evidence>
<evidence type="ECO:0000313" key="9">
    <source>
        <dbReference type="Proteomes" id="UP000293172"/>
    </source>
</evidence>
<dbReference type="InterPro" id="IPR020846">
    <property type="entry name" value="MFS_dom"/>
</dbReference>
<name>A0A4Q9QUL1_9GAMM</name>
<feature type="transmembrane region" description="Helical" evidence="6">
    <location>
        <begin position="66"/>
        <end position="87"/>
    </location>
</feature>
<evidence type="ECO:0000256" key="4">
    <source>
        <dbReference type="ARBA" id="ARBA00022989"/>
    </source>
</evidence>
<dbReference type="OrthoDB" id="9812189at2"/>
<dbReference type="PANTHER" id="PTHR43124:SF5">
    <property type="entry name" value="PURINE RIBONUCLEOSIDE EFFLUX PUMP NEPI"/>
    <property type="match status" value="1"/>
</dbReference>
<accession>A0A4Q9QUL1</accession>
<sequence>MRNRSDTSVSPLPPSSSEIANNTHAAWAAVASLALGVFGMVTSEFLPASLLTPIARDLGVSVGMAGQTVTVTAAVAACAAPLIVVMTARLNRRLVVWALMTLVVLANLLAAVSTNVWVLLLARFGMGIALGGTWALSAALVMRLLPPHLHAGGTALVFGGIAAATVCAPSLGAYLGDLWGWRAAFMLVAGLALLALVIQLRVMPSMPPQPSPGMRAFGILLRRRNIQLGFLTVLLVFSGHFAGFTYLRPLLEQVPKLDIQSLSLALLIFGLGGLIGNFAGGWLAGRSVKGMIFFAAMLLSIAGCTLFVQGSSVAVAFSAVALWGIAFGALPVGTQLWTSHSGADHAENAGALLVTTTQFAIAIGSVIGGLLVDSLGVVASLGYVAIASFAGGLVILAGSVPRPLNS</sequence>
<evidence type="ECO:0000256" key="5">
    <source>
        <dbReference type="ARBA" id="ARBA00023136"/>
    </source>
</evidence>
<organism evidence="8 9">
    <name type="scientific">Phytopseudomonas dryadis</name>
    <dbReference type="NCBI Taxonomy" id="2487520"/>
    <lineage>
        <taxon>Bacteria</taxon>
        <taxon>Pseudomonadati</taxon>
        <taxon>Pseudomonadota</taxon>
        <taxon>Gammaproteobacteria</taxon>
        <taxon>Pseudomonadales</taxon>
        <taxon>Pseudomonadaceae</taxon>
        <taxon>Phytopseudomonas</taxon>
    </lineage>
</organism>
<dbReference type="AlphaFoldDB" id="A0A4Q9QUL1"/>
<feature type="transmembrane region" description="Helical" evidence="6">
    <location>
        <begin position="154"/>
        <end position="175"/>
    </location>
</feature>
<dbReference type="RefSeq" id="WP_131199201.1">
    <property type="nucleotide sequence ID" value="NZ_QJUL01000053.1"/>
</dbReference>
<dbReference type="SUPFAM" id="SSF103473">
    <property type="entry name" value="MFS general substrate transporter"/>
    <property type="match status" value="1"/>
</dbReference>
<feature type="transmembrane region" description="Helical" evidence="6">
    <location>
        <begin position="291"/>
        <end position="308"/>
    </location>
</feature>
<keyword evidence="2" id="KW-1003">Cell membrane</keyword>
<keyword evidence="5 6" id="KW-0472">Membrane</keyword>
<feature type="transmembrane region" description="Helical" evidence="6">
    <location>
        <begin position="314"/>
        <end position="337"/>
    </location>
</feature>
<feature type="transmembrane region" description="Helical" evidence="6">
    <location>
        <begin position="377"/>
        <end position="400"/>
    </location>
</feature>
<feature type="transmembrane region" description="Helical" evidence="6">
    <location>
        <begin position="25"/>
        <end position="46"/>
    </location>
</feature>
<evidence type="ECO:0000256" key="2">
    <source>
        <dbReference type="ARBA" id="ARBA00022475"/>
    </source>
</evidence>
<dbReference type="PROSITE" id="PS50850">
    <property type="entry name" value="MFS"/>
    <property type="match status" value="1"/>
</dbReference>
<dbReference type="GO" id="GO:0005886">
    <property type="term" value="C:plasma membrane"/>
    <property type="evidence" value="ECO:0007669"/>
    <property type="project" value="UniProtKB-SubCell"/>
</dbReference>
<evidence type="ECO:0000256" key="1">
    <source>
        <dbReference type="ARBA" id="ARBA00004651"/>
    </source>
</evidence>
<dbReference type="Pfam" id="PF07690">
    <property type="entry name" value="MFS_1"/>
    <property type="match status" value="1"/>
</dbReference>
<reference evidence="8 9" key="1">
    <citation type="submission" date="2018-06" db="EMBL/GenBank/DDBJ databases">
        <title>Three novel Pseudomonas species isolated from symptomatic oak.</title>
        <authorList>
            <person name="Bueno-Gonzalez V."/>
            <person name="Brady C."/>
        </authorList>
    </citation>
    <scope>NUCLEOTIDE SEQUENCE [LARGE SCALE GENOMIC DNA]</scope>
    <source>
        <strain evidence="8 9">P6B</strain>
    </source>
</reference>
<dbReference type="InterPro" id="IPR036259">
    <property type="entry name" value="MFS_trans_sf"/>
</dbReference>
<dbReference type="InterPro" id="IPR050189">
    <property type="entry name" value="MFS_Efflux_Transporters"/>
</dbReference>
<evidence type="ECO:0000256" key="6">
    <source>
        <dbReference type="SAM" id="Phobius"/>
    </source>
</evidence>
<keyword evidence="4 6" id="KW-1133">Transmembrane helix</keyword>
<dbReference type="EMBL" id="QJUL01000053">
    <property type="protein sequence ID" value="TBU86315.1"/>
    <property type="molecule type" value="Genomic_DNA"/>
</dbReference>
<feature type="transmembrane region" description="Helical" evidence="6">
    <location>
        <begin position="181"/>
        <end position="204"/>
    </location>
</feature>
<dbReference type="Gene3D" id="1.20.1250.20">
    <property type="entry name" value="MFS general substrate transporter like domains"/>
    <property type="match status" value="1"/>
</dbReference>
<feature type="transmembrane region" description="Helical" evidence="6">
    <location>
        <begin position="94"/>
        <end position="118"/>
    </location>
</feature>
<dbReference type="Proteomes" id="UP000293172">
    <property type="component" value="Unassembled WGS sequence"/>
</dbReference>
<dbReference type="PANTHER" id="PTHR43124">
    <property type="entry name" value="PURINE EFFLUX PUMP PBUE"/>
    <property type="match status" value="1"/>
</dbReference>
<keyword evidence="3 6" id="KW-0812">Transmembrane</keyword>
<feature type="domain" description="Major facilitator superfamily (MFS) profile" evidence="7">
    <location>
        <begin position="29"/>
        <end position="400"/>
    </location>
</feature>
<gene>
    <name evidence="8" type="ORF">DNK44_23405</name>
</gene>
<feature type="transmembrane region" description="Helical" evidence="6">
    <location>
        <begin position="349"/>
        <end position="371"/>
    </location>
</feature>
<comment type="subcellular location">
    <subcellularLocation>
        <location evidence="1">Cell membrane</location>
        <topology evidence="1">Multi-pass membrane protein</topology>
    </subcellularLocation>
</comment>
<proteinExistence type="predicted"/>
<feature type="transmembrane region" description="Helical" evidence="6">
    <location>
        <begin position="124"/>
        <end position="142"/>
    </location>
</feature>
<evidence type="ECO:0000256" key="3">
    <source>
        <dbReference type="ARBA" id="ARBA00022692"/>
    </source>
</evidence>